<sequence length="486" mass="54902">MFLAGVVSAQVNYQIESDESSVYKNTTALLSCDEGSTDCPVNSWTLQWTVPENAEILRINDTQGEIEDYTRTGDSIRIETNTGPRRTTEKIQINTEVELSAEELAPGLYTREISLSGFPGEETQGRAEVDNLQSTRISEGFTRSHGSNSAVFEGEGAGSIKLNFGEGDDSRFYSFFGGGEDNGSLAYRVAVGTTGLRQSYDRIPVAVLPDERYEDEVAPWSQGEYTGGVITLRKALGEDFQPVLAEETVHAFNDEALDFDRTSSSWLDEGIAGYAQSMVRKKLVGPEKTRSVFGDDTVYFTERNGSRYRIEKPSSGNRNVLWNYYQENRSFMQKWNPSEVEADVRSFGYAYSELIVRNYVSNNNSVNDLYREIETEEPLTSNNEKWTHYGNHLDLTPCRFDDRERFDQCLDRVNNYDYSVLSASKVPEQQGEEISIEELETPNYTEKGLNALDSGFRNQDLFEESWANSLREFVQGIVDGLKQFSF</sequence>
<dbReference type="AlphaFoldDB" id="A0A5Q0UFC0"/>
<gene>
    <name evidence="1" type="ORF">LC1Nh_0377</name>
</gene>
<dbReference type="EMBL" id="CP040089">
    <property type="protein sequence ID" value="QGA80278.1"/>
    <property type="molecule type" value="Genomic_DNA"/>
</dbReference>
<protein>
    <submittedName>
        <fullName evidence="1">Uncharacterized protein</fullName>
    </submittedName>
</protein>
<organism evidence="1 2">
    <name type="scientific">Candidatus Nanohalobium constans</name>
    <dbReference type="NCBI Taxonomy" id="2565781"/>
    <lineage>
        <taxon>Archaea</taxon>
        <taxon>Candidatus Nanohalarchaeota</taxon>
        <taxon>Candidatus Nanohalobia</taxon>
        <taxon>Candidatus Nanohalobiales</taxon>
        <taxon>Candidatus Nanohalobiaceae</taxon>
        <taxon>Candidatus Nanohalobium</taxon>
    </lineage>
</organism>
<evidence type="ECO:0000313" key="2">
    <source>
        <dbReference type="Proteomes" id="UP000377803"/>
    </source>
</evidence>
<evidence type="ECO:0000313" key="1">
    <source>
        <dbReference type="EMBL" id="QGA80278.1"/>
    </source>
</evidence>
<dbReference type="KEGG" id="ncon:LC1Nh_0377"/>
<accession>A0A5Q0UFC0</accession>
<keyword evidence="2" id="KW-1185">Reference proteome</keyword>
<name>A0A5Q0UFC0_9ARCH</name>
<reference evidence="2" key="1">
    <citation type="submission" date="2019-05" db="EMBL/GenBank/DDBJ databases">
        <title>Candidatus Nanohalobium constans, a novel model system to study the DPANN nano-sized archaea: genomic and physiological characterization of a nanoarchaeon co-cultured with its chitinotrophic host.</title>
        <authorList>
            <person name="La Cono V."/>
            <person name="Arcadi E."/>
            <person name="Crisafi F."/>
            <person name="Denaro R."/>
            <person name="La Spada G."/>
            <person name="Messina E."/>
            <person name="Smedile F."/>
            <person name="Toshchakov S.V."/>
            <person name="Shevchenko M.A."/>
            <person name="Golyshin P.N."/>
            <person name="Golyshina O.V."/>
            <person name="Ferrer M."/>
            <person name="Rohde M."/>
            <person name="Mushegian A."/>
            <person name="Sorokin D.Y."/>
            <person name="Giuliano L."/>
            <person name="Yakimov M.M."/>
        </authorList>
    </citation>
    <scope>NUCLEOTIDE SEQUENCE [LARGE SCALE GENOMIC DNA]</scope>
    <source>
        <strain evidence="2">LC1Nh</strain>
    </source>
</reference>
<proteinExistence type="predicted"/>
<dbReference type="Proteomes" id="UP000377803">
    <property type="component" value="Chromosome"/>
</dbReference>